<dbReference type="EMBL" id="OZ075117">
    <property type="protein sequence ID" value="CAL5084201.1"/>
    <property type="molecule type" value="Genomic_DNA"/>
</dbReference>
<feature type="domain" description="DUF569" evidence="1">
    <location>
        <begin position="1"/>
        <end position="152"/>
    </location>
</feature>
<feature type="domain" description="DUF569" evidence="2">
    <location>
        <begin position="191"/>
        <end position="276"/>
    </location>
</feature>
<proteinExistence type="predicted"/>
<dbReference type="PANTHER" id="PTHR31205:SF28">
    <property type="entry name" value="DUF569 DOMAIN-CONTAINING PROTEIN"/>
    <property type="match status" value="1"/>
</dbReference>
<dbReference type="InterPro" id="IPR054726">
    <property type="entry name" value="Ubiq_DUF569-assoc"/>
</dbReference>
<dbReference type="SUPFAM" id="SSF50405">
    <property type="entry name" value="Actin-crosslinking proteins"/>
    <property type="match status" value="1"/>
</dbReference>
<reference evidence="4" key="1">
    <citation type="submission" date="2024-06" db="EMBL/GenBank/DDBJ databases">
        <authorList>
            <person name="Ryan C."/>
        </authorList>
    </citation>
    <scope>NUCLEOTIDE SEQUENCE [LARGE SCALE GENOMIC DNA]</scope>
</reference>
<evidence type="ECO:0000313" key="4">
    <source>
        <dbReference type="Proteomes" id="UP001497457"/>
    </source>
</evidence>
<dbReference type="PANTHER" id="PTHR31205">
    <property type="entry name" value="ACTIN CROSS-LINKING PROTEIN (DUF569)"/>
    <property type="match status" value="1"/>
</dbReference>
<protein>
    <recommendedName>
        <fullName evidence="5">DUF569 domain-containing protein</fullName>
    </recommendedName>
</protein>
<dbReference type="InterPro" id="IPR008999">
    <property type="entry name" value="Actin-crosslinking"/>
</dbReference>
<dbReference type="InterPro" id="IPR007679">
    <property type="entry name" value="DUF569"/>
</dbReference>
<organism evidence="3 4">
    <name type="scientific">Urochloa decumbens</name>
    <dbReference type="NCBI Taxonomy" id="240449"/>
    <lineage>
        <taxon>Eukaryota</taxon>
        <taxon>Viridiplantae</taxon>
        <taxon>Streptophyta</taxon>
        <taxon>Embryophyta</taxon>
        <taxon>Tracheophyta</taxon>
        <taxon>Spermatophyta</taxon>
        <taxon>Magnoliopsida</taxon>
        <taxon>Liliopsida</taxon>
        <taxon>Poales</taxon>
        <taxon>Poaceae</taxon>
        <taxon>PACMAD clade</taxon>
        <taxon>Panicoideae</taxon>
        <taxon>Panicodae</taxon>
        <taxon>Paniceae</taxon>
        <taxon>Melinidinae</taxon>
        <taxon>Urochloa</taxon>
    </lineage>
</organism>
<evidence type="ECO:0000259" key="2">
    <source>
        <dbReference type="Pfam" id="PF22932"/>
    </source>
</evidence>
<reference evidence="3 4" key="2">
    <citation type="submission" date="2024-10" db="EMBL/GenBank/DDBJ databases">
        <authorList>
            <person name="Ryan C."/>
        </authorList>
    </citation>
    <scope>NUCLEOTIDE SEQUENCE [LARGE SCALE GENOMIC DNA]</scope>
</reference>
<gene>
    <name evidence="3" type="ORF">URODEC1_LOCUS110406</name>
</gene>
<dbReference type="Proteomes" id="UP001497457">
    <property type="component" value="Chromosome 7b"/>
</dbReference>
<name>A0ABC9FY55_9POAL</name>
<dbReference type="Pfam" id="PF22932">
    <property type="entry name" value="Ubiq_DUF_assoc"/>
    <property type="match status" value="1"/>
</dbReference>
<dbReference type="AlphaFoldDB" id="A0ABC9FY55"/>
<keyword evidence="4" id="KW-1185">Reference proteome</keyword>
<accession>A0ABC9FY55</accession>
<evidence type="ECO:0000313" key="3">
    <source>
        <dbReference type="EMBL" id="CAL5084201.1"/>
    </source>
</evidence>
<dbReference type="Pfam" id="PF04601">
    <property type="entry name" value="DUF569"/>
    <property type="match status" value="1"/>
</dbReference>
<dbReference type="CDD" id="cd23340">
    <property type="entry name" value="beta-trefoil_FSCN_ACP-like"/>
    <property type="match status" value="1"/>
</dbReference>
<evidence type="ECO:0008006" key="5">
    <source>
        <dbReference type="Google" id="ProtNLM"/>
    </source>
</evidence>
<sequence>MDLFPDGHHVWLSSSGRGGKYLHADDDGVGVRVSSKRASLLSAWKVHHAVSPGGQTYVLLCGAGYGRYLTVSRDPAPHGHKGRLVVQGSYDENNFNWVAWRPERVGAAGDGANEVILRHYSGYVLRANGKFLIWNRGVSADVNDRTTPMSHWLVRAIPLRAIPPQLPPVMDPYHGWFSKMNIESVVPGVPGRIIRFVRAADDGTLPPNAAWNEFRFDGRSVFELRAAVARALGEANALGIKLCARAGTFALQTPLTMDLPRRSLPRYEKNMDIVVIADGSPGAAALEYPDVDAQ</sequence>
<evidence type="ECO:0000259" key="1">
    <source>
        <dbReference type="Pfam" id="PF04601"/>
    </source>
</evidence>